<evidence type="ECO:0000256" key="2">
    <source>
        <dbReference type="ARBA" id="ARBA00004613"/>
    </source>
</evidence>
<evidence type="ECO:0000256" key="3">
    <source>
        <dbReference type="ARBA" id="ARBA00022483"/>
    </source>
</evidence>
<gene>
    <name evidence="17" type="ORF">CEXT_727751</name>
</gene>
<dbReference type="Gene3D" id="1.25.40.20">
    <property type="entry name" value="Ankyrin repeat-containing domain"/>
    <property type="match status" value="1"/>
</dbReference>
<dbReference type="EMBL" id="BPLR01018059">
    <property type="protein sequence ID" value="GIY96533.1"/>
    <property type="molecule type" value="Genomic_DNA"/>
</dbReference>
<keyword evidence="4" id="KW-0964">Secreted</keyword>
<evidence type="ECO:0000256" key="16">
    <source>
        <dbReference type="PROSITE-ProRule" id="PRU00023"/>
    </source>
</evidence>
<evidence type="ECO:0000256" key="10">
    <source>
        <dbReference type="ARBA" id="ARBA00023043"/>
    </source>
</evidence>
<protein>
    <recommendedName>
        <fullName evidence="15">Alpha-latrotoxin</fullName>
    </recommendedName>
</protein>
<sequence length="191" mass="20950">MVETLLNAEADAFIKEKNKKSAADRRSVDNRLDVVKILIQEKESDASFKFNGNTLLHISAVVGSLEKKLNISLTMEQTFMQKIAGDLGCDHLTLLHIAAHSGKSNVCELLIERSADVNAVSIDGSTPIHLAAGNDFKDIVGMLLHNGAHYNALDGSKLTPLQAVKENSIRTLLRIVEELFRAVEKNDSFII</sequence>
<keyword evidence="12" id="KW-1053">Target membrane</keyword>
<evidence type="ECO:0000256" key="13">
    <source>
        <dbReference type="ARBA" id="ARBA00049657"/>
    </source>
</evidence>
<dbReference type="PANTHER" id="PTHR24198:SF165">
    <property type="entry name" value="ANKYRIN REPEAT-CONTAINING PROTEIN-RELATED"/>
    <property type="match status" value="1"/>
</dbReference>
<dbReference type="GO" id="GO:0044231">
    <property type="term" value="C:host cell presynaptic membrane"/>
    <property type="evidence" value="ECO:0007669"/>
    <property type="project" value="UniProtKB-KW"/>
</dbReference>
<feature type="repeat" description="ANK" evidence="16">
    <location>
        <begin position="90"/>
        <end position="122"/>
    </location>
</feature>
<evidence type="ECO:0000256" key="1">
    <source>
        <dbReference type="ARBA" id="ARBA00004175"/>
    </source>
</evidence>
<keyword evidence="5" id="KW-1052">Target cell membrane</keyword>
<evidence type="ECO:0000256" key="4">
    <source>
        <dbReference type="ARBA" id="ARBA00022525"/>
    </source>
</evidence>
<evidence type="ECO:0000256" key="8">
    <source>
        <dbReference type="ARBA" id="ARBA00022737"/>
    </source>
</evidence>
<reference evidence="17 18" key="1">
    <citation type="submission" date="2021-06" db="EMBL/GenBank/DDBJ databases">
        <title>Caerostris extrusa draft genome.</title>
        <authorList>
            <person name="Kono N."/>
            <person name="Arakawa K."/>
        </authorList>
    </citation>
    <scope>NUCLEOTIDE SEQUENCE [LARGE SCALE GENOMIC DNA]</scope>
</reference>
<keyword evidence="18" id="KW-1185">Reference proteome</keyword>
<keyword evidence="8" id="KW-0677">Repeat</keyword>
<evidence type="ECO:0000256" key="11">
    <source>
        <dbReference type="ARBA" id="ARBA00023136"/>
    </source>
</evidence>
<comment type="subunit">
    <text evidence="14">Homotetramer in membranes.</text>
</comment>
<dbReference type="Proteomes" id="UP001054945">
    <property type="component" value="Unassembled WGS sequence"/>
</dbReference>
<dbReference type="PROSITE" id="PS50297">
    <property type="entry name" value="ANK_REP_REGION"/>
    <property type="match status" value="2"/>
</dbReference>
<evidence type="ECO:0000313" key="18">
    <source>
        <dbReference type="Proteomes" id="UP001054945"/>
    </source>
</evidence>
<comment type="subcellular location">
    <subcellularLocation>
        <location evidence="2">Secreted</location>
    </subcellularLocation>
    <subcellularLocation>
        <location evidence="1">Target cell membrane</location>
    </subcellularLocation>
</comment>
<dbReference type="AlphaFoldDB" id="A0AAV4XQA6"/>
<dbReference type="PROSITE" id="PS50088">
    <property type="entry name" value="ANK_REPEAT"/>
    <property type="match status" value="2"/>
</dbReference>
<evidence type="ECO:0000313" key="17">
    <source>
        <dbReference type="EMBL" id="GIY96533.1"/>
    </source>
</evidence>
<keyword evidence="10 16" id="KW-0040">ANK repeat</keyword>
<dbReference type="SMART" id="SM00248">
    <property type="entry name" value="ANK"/>
    <property type="match status" value="2"/>
</dbReference>
<comment type="similarity">
    <text evidence="13">Belongs to the cationic peptide 01 (latrotoxin) family. 03 (alpha-latrotoxin) subfamily.</text>
</comment>
<keyword evidence="6" id="KW-0800">Toxin</keyword>
<evidence type="ECO:0000256" key="7">
    <source>
        <dbReference type="ARBA" id="ARBA00022699"/>
    </source>
</evidence>
<comment type="caution">
    <text evidence="17">The sequence shown here is derived from an EMBL/GenBank/DDBJ whole genome shotgun (WGS) entry which is preliminary data.</text>
</comment>
<dbReference type="GO" id="GO:0044218">
    <property type="term" value="C:other organism cell membrane"/>
    <property type="evidence" value="ECO:0007669"/>
    <property type="project" value="UniProtKB-KW"/>
</dbReference>
<dbReference type="PANTHER" id="PTHR24198">
    <property type="entry name" value="ANKYRIN REPEAT AND PROTEIN KINASE DOMAIN-CONTAINING PROTEIN"/>
    <property type="match status" value="1"/>
</dbReference>
<evidence type="ECO:0000256" key="9">
    <source>
        <dbReference type="ARBA" id="ARBA00023028"/>
    </source>
</evidence>
<dbReference type="SUPFAM" id="SSF48403">
    <property type="entry name" value="Ankyrin repeat"/>
    <property type="match status" value="1"/>
</dbReference>
<accession>A0AAV4XQA6</accession>
<evidence type="ECO:0000256" key="6">
    <source>
        <dbReference type="ARBA" id="ARBA00022656"/>
    </source>
</evidence>
<keyword evidence="11" id="KW-0472">Membrane</keyword>
<evidence type="ECO:0000256" key="15">
    <source>
        <dbReference type="ARBA" id="ARBA00049811"/>
    </source>
</evidence>
<evidence type="ECO:0000256" key="5">
    <source>
        <dbReference type="ARBA" id="ARBA00022537"/>
    </source>
</evidence>
<dbReference type="GO" id="GO:0005576">
    <property type="term" value="C:extracellular region"/>
    <property type="evidence" value="ECO:0007669"/>
    <property type="project" value="UniProtKB-SubCell"/>
</dbReference>
<evidence type="ECO:0000256" key="14">
    <source>
        <dbReference type="ARBA" id="ARBA00049715"/>
    </source>
</evidence>
<dbReference type="GO" id="GO:0006887">
    <property type="term" value="P:exocytosis"/>
    <property type="evidence" value="ECO:0007669"/>
    <property type="project" value="UniProtKB-KW"/>
</dbReference>
<proteinExistence type="inferred from homology"/>
<keyword evidence="9" id="KW-0638">Presynaptic neurotoxin</keyword>
<dbReference type="InterPro" id="IPR002110">
    <property type="entry name" value="Ankyrin_rpt"/>
</dbReference>
<keyword evidence="3" id="KW-0268">Exocytosis</keyword>
<dbReference type="Pfam" id="PF12796">
    <property type="entry name" value="Ank_2"/>
    <property type="match status" value="1"/>
</dbReference>
<feature type="repeat" description="ANK" evidence="16">
    <location>
        <begin position="123"/>
        <end position="155"/>
    </location>
</feature>
<dbReference type="InterPro" id="IPR036770">
    <property type="entry name" value="Ankyrin_rpt-contain_sf"/>
</dbReference>
<evidence type="ECO:0000256" key="12">
    <source>
        <dbReference type="ARBA" id="ARBA00023298"/>
    </source>
</evidence>
<name>A0AAV4XQA6_CAEEX</name>
<keyword evidence="7" id="KW-0528">Neurotoxin</keyword>
<organism evidence="17 18">
    <name type="scientific">Caerostris extrusa</name>
    <name type="common">Bark spider</name>
    <name type="synonym">Caerostris bankana</name>
    <dbReference type="NCBI Taxonomy" id="172846"/>
    <lineage>
        <taxon>Eukaryota</taxon>
        <taxon>Metazoa</taxon>
        <taxon>Ecdysozoa</taxon>
        <taxon>Arthropoda</taxon>
        <taxon>Chelicerata</taxon>
        <taxon>Arachnida</taxon>
        <taxon>Araneae</taxon>
        <taxon>Araneomorphae</taxon>
        <taxon>Entelegynae</taxon>
        <taxon>Araneoidea</taxon>
        <taxon>Araneidae</taxon>
        <taxon>Caerostris</taxon>
    </lineage>
</organism>
<dbReference type="GO" id="GO:0090729">
    <property type="term" value="F:toxin activity"/>
    <property type="evidence" value="ECO:0007669"/>
    <property type="project" value="UniProtKB-KW"/>
</dbReference>